<dbReference type="SUPFAM" id="SSF53335">
    <property type="entry name" value="S-adenosyl-L-methionine-dependent methyltransferases"/>
    <property type="match status" value="1"/>
</dbReference>
<name>A0A2B7WWL2_9EURO</name>
<evidence type="ECO:0008006" key="3">
    <source>
        <dbReference type="Google" id="ProtNLM"/>
    </source>
</evidence>
<dbReference type="AlphaFoldDB" id="A0A2B7WWL2"/>
<accession>A0A2B7WWL2</accession>
<comment type="caution">
    <text evidence="1">The sequence shown here is derived from an EMBL/GenBank/DDBJ whole genome shotgun (WGS) entry which is preliminary data.</text>
</comment>
<dbReference type="InterPro" id="IPR029063">
    <property type="entry name" value="SAM-dependent_MTases_sf"/>
</dbReference>
<evidence type="ECO:0000313" key="2">
    <source>
        <dbReference type="Proteomes" id="UP000224080"/>
    </source>
</evidence>
<protein>
    <recommendedName>
        <fullName evidence="3">Methyltransferase domain-containing protein</fullName>
    </recommendedName>
</protein>
<dbReference type="OrthoDB" id="417697at2759"/>
<keyword evidence="2" id="KW-1185">Reference proteome</keyword>
<dbReference type="STRING" id="2060905.A0A2B7WWL2"/>
<dbReference type="Proteomes" id="UP000224080">
    <property type="component" value="Unassembled WGS sequence"/>
</dbReference>
<gene>
    <name evidence="1" type="ORF">GX51_05545</name>
</gene>
<dbReference type="Gene3D" id="3.40.50.150">
    <property type="entry name" value="Vaccinia Virus protein VP39"/>
    <property type="match status" value="1"/>
</dbReference>
<proteinExistence type="predicted"/>
<sequence length="285" mass="31808">MGSNSEAARYLLTRTKAESDRLDDQHEAFRETLGFLLHPAIPQRGHMRIADLAAFKEGIWLRDIAGKLPETCRFDGFDVSLDQVPDRALFPTDINYYVQDVLEPFPTEFLGQYDAVHVRLLVMGLKAEQWELAIRNLMTLLRPGGYLQWTDIAVHDGVVIPGAPGCNVDDANALLKQLMKTVSSHGKSGKSVTELYPQFKKCGLKDCREDIVPLDKPEYKDMLNANYVKAMSHILQAACLQAGQGGHDALSMDQIARLGKLALKNLQETNSTMLFGLHVVTGRRE</sequence>
<evidence type="ECO:0000313" key="1">
    <source>
        <dbReference type="EMBL" id="PGH00881.1"/>
    </source>
</evidence>
<organism evidence="1 2">
    <name type="scientific">Blastomyces parvus</name>
    <dbReference type="NCBI Taxonomy" id="2060905"/>
    <lineage>
        <taxon>Eukaryota</taxon>
        <taxon>Fungi</taxon>
        <taxon>Dikarya</taxon>
        <taxon>Ascomycota</taxon>
        <taxon>Pezizomycotina</taxon>
        <taxon>Eurotiomycetes</taxon>
        <taxon>Eurotiomycetidae</taxon>
        <taxon>Onygenales</taxon>
        <taxon>Ajellomycetaceae</taxon>
        <taxon>Blastomyces</taxon>
    </lineage>
</organism>
<reference evidence="1 2" key="1">
    <citation type="submission" date="2017-10" db="EMBL/GenBank/DDBJ databases">
        <title>Comparative genomics in systemic dimorphic fungi from Ajellomycetaceae.</title>
        <authorList>
            <person name="Munoz J.F."/>
            <person name="Mcewen J.G."/>
            <person name="Clay O.K."/>
            <person name="Cuomo C.A."/>
        </authorList>
    </citation>
    <scope>NUCLEOTIDE SEQUENCE [LARGE SCALE GENOMIC DNA]</scope>
    <source>
        <strain evidence="1 2">UAMH130</strain>
    </source>
</reference>
<dbReference type="EMBL" id="PDNC01000079">
    <property type="protein sequence ID" value="PGH00881.1"/>
    <property type="molecule type" value="Genomic_DNA"/>
</dbReference>